<dbReference type="AlphaFoldDB" id="A0AAV5FFF3"/>
<gene>
    <name evidence="4" type="primary">gb22338</name>
    <name evidence="4" type="ORF">PR202_gb22338</name>
</gene>
<dbReference type="SUPFAM" id="SSF48113">
    <property type="entry name" value="Heme-dependent peroxidases"/>
    <property type="match status" value="1"/>
</dbReference>
<sequence>MSRRGGLVPMAAALAVMIMALTIGVEASIKQLKVGYYDELCPEAEGIVRATLAHAQAHEARSLVSVMRLVFHNCFVVNKEIIAALCDDQSSPSGGSPAGKSDPKRRRLRTSVMLVLTVATHAKRTGAHARGSPWWRAGWSAGAQPRRRRLYRVLRRRWSWEIVSVFLFCKQITDGVGTSLILPRASSHTHSQSSAVGTISNRAVASLRHRDDFVFVVNPSGTNGHRGKQWKQLLPHLRTCLADHCNICERITSGPNV</sequence>
<comment type="caution">
    <text evidence="4">The sequence shown here is derived from an EMBL/GenBank/DDBJ whole genome shotgun (WGS) entry which is preliminary data.</text>
</comment>
<dbReference type="InterPro" id="IPR010255">
    <property type="entry name" value="Haem_peroxidase_sf"/>
</dbReference>
<feature type="chain" id="PRO_5043506804" description="Plant heme peroxidase family profile domain-containing protein" evidence="2">
    <location>
        <begin position="28"/>
        <end position="257"/>
    </location>
</feature>
<proteinExistence type="predicted"/>
<dbReference type="EMBL" id="BQKI01000085">
    <property type="protein sequence ID" value="GJN33716.1"/>
    <property type="molecule type" value="Genomic_DNA"/>
</dbReference>
<feature type="signal peptide" evidence="2">
    <location>
        <begin position="1"/>
        <end position="27"/>
    </location>
</feature>
<dbReference type="PROSITE" id="PS50873">
    <property type="entry name" value="PEROXIDASE_4"/>
    <property type="match status" value="1"/>
</dbReference>
<evidence type="ECO:0000313" key="4">
    <source>
        <dbReference type="EMBL" id="GJN33716.1"/>
    </source>
</evidence>
<dbReference type="Gene3D" id="1.10.520.10">
    <property type="match status" value="1"/>
</dbReference>
<feature type="domain" description="Plant heme peroxidase family profile" evidence="3">
    <location>
        <begin position="31"/>
        <end position="76"/>
    </location>
</feature>
<protein>
    <recommendedName>
        <fullName evidence="3">Plant heme peroxidase family profile domain-containing protein</fullName>
    </recommendedName>
</protein>
<evidence type="ECO:0000256" key="2">
    <source>
        <dbReference type="SAM" id="SignalP"/>
    </source>
</evidence>
<dbReference type="GO" id="GO:0020037">
    <property type="term" value="F:heme binding"/>
    <property type="evidence" value="ECO:0007669"/>
    <property type="project" value="InterPro"/>
</dbReference>
<evidence type="ECO:0000313" key="5">
    <source>
        <dbReference type="Proteomes" id="UP001054889"/>
    </source>
</evidence>
<name>A0AAV5FFF3_ELECO</name>
<reference evidence="4" key="1">
    <citation type="journal article" date="2018" name="DNA Res.">
        <title>Multiple hybrid de novo genome assembly of finger millet, an orphan allotetraploid crop.</title>
        <authorList>
            <person name="Hatakeyama M."/>
            <person name="Aluri S."/>
            <person name="Balachadran M.T."/>
            <person name="Sivarajan S.R."/>
            <person name="Patrignani A."/>
            <person name="Gruter S."/>
            <person name="Poveda L."/>
            <person name="Shimizu-Inatsugi R."/>
            <person name="Baeten J."/>
            <person name="Francoijs K.J."/>
            <person name="Nataraja K.N."/>
            <person name="Reddy Y.A.N."/>
            <person name="Phadnis S."/>
            <person name="Ravikumar R.L."/>
            <person name="Schlapbach R."/>
            <person name="Sreeman S.M."/>
            <person name="Shimizu K.K."/>
        </authorList>
    </citation>
    <scope>NUCLEOTIDE SEQUENCE</scope>
</reference>
<dbReference type="InterPro" id="IPR002016">
    <property type="entry name" value="Haem_peroxidase"/>
</dbReference>
<dbReference type="GO" id="GO:0004601">
    <property type="term" value="F:peroxidase activity"/>
    <property type="evidence" value="ECO:0007669"/>
    <property type="project" value="InterPro"/>
</dbReference>
<organism evidence="4 5">
    <name type="scientific">Eleusine coracana subsp. coracana</name>
    <dbReference type="NCBI Taxonomy" id="191504"/>
    <lineage>
        <taxon>Eukaryota</taxon>
        <taxon>Viridiplantae</taxon>
        <taxon>Streptophyta</taxon>
        <taxon>Embryophyta</taxon>
        <taxon>Tracheophyta</taxon>
        <taxon>Spermatophyta</taxon>
        <taxon>Magnoliopsida</taxon>
        <taxon>Liliopsida</taxon>
        <taxon>Poales</taxon>
        <taxon>Poaceae</taxon>
        <taxon>PACMAD clade</taxon>
        <taxon>Chloridoideae</taxon>
        <taxon>Cynodonteae</taxon>
        <taxon>Eleusininae</taxon>
        <taxon>Eleusine</taxon>
    </lineage>
</organism>
<accession>A0AAV5FFF3</accession>
<keyword evidence="2" id="KW-0732">Signal</keyword>
<dbReference type="GO" id="GO:0006979">
    <property type="term" value="P:response to oxidative stress"/>
    <property type="evidence" value="ECO:0007669"/>
    <property type="project" value="InterPro"/>
</dbReference>
<evidence type="ECO:0000259" key="3">
    <source>
        <dbReference type="PROSITE" id="PS50873"/>
    </source>
</evidence>
<reference evidence="4" key="2">
    <citation type="submission" date="2021-12" db="EMBL/GenBank/DDBJ databases">
        <title>Resequencing data analysis of finger millet.</title>
        <authorList>
            <person name="Hatakeyama M."/>
            <person name="Aluri S."/>
            <person name="Balachadran M.T."/>
            <person name="Sivarajan S.R."/>
            <person name="Poveda L."/>
            <person name="Shimizu-Inatsugi R."/>
            <person name="Schlapbach R."/>
            <person name="Sreeman S.M."/>
            <person name="Shimizu K.K."/>
        </authorList>
    </citation>
    <scope>NUCLEOTIDE SEQUENCE</scope>
</reference>
<evidence type="ECO:0000256" key="1">
    <source>
        <dbReference type="ARBA" id="ARBA00022837"/>
    </source>
</evidence>
<keyword evidence="1" id="KW-0106">Calcium</keyword>
<dbReference type="Proteomes" id="UP001054889">
    <property type="component" value="Unassembled WGS sequence"/>
</dbReference>
<keyword evidence="5" id="KW-1185">Reference proteome</keyword>